<protein>
    <submittedName>
        <fullName evidence="1">Uncharacterized protein</fullName>
    </submittedName>
</protein>
<dbReference type="AlphaFoldDB" id="A0A1B4XGF2"/>
<evidence type="ECO:0000313" key="1">
    <source>
        <dbReference type="EMBL" id="BAV33873.1"/>
    </source>
</evidence>
<dbReference type="Proteomes" id="UP000243180">
    <property type="component" value="Chromosome"/>
</dbReference>
<gene>
    <name evidence="1" type="ORF">SCL_1568</name>
</gene>
<name>A0A1B4XGF2_9GAMM</name>
<sequence>MRARSDPPTMTETVSPGRAIVGKVLTLVQAGRVKIAITALASQASDCLPDRTTGETRVLARY</sequence>
<dbReference type="EMBL" id="AP014879">
    <property type="protein sequence ID" value="BAV33873.1"/>
    <property type="molecule type" value="Genomic_DNA"/>
</dbReference>
<organism evidence="1 2">
    <name type="scientific">Sulfuricaulis limicola</name>
    <dbReference type="NCBI Taxonomy" id="1620215"/>
    <lineage>
        <taxon>Bacteria</taxon>
        <taxon>Pseudomonadati</taxon>
        <taxon>Pseudomonadota</taxon>
        <taxon>Gammaproteobacteria</taxon>
        <taxon>Acidiferrobacterales</taxon>
        <taxon>Acidiferrobacteraceae</taxon>
        <taxon>Sulfuricaulis</taxon>
    </lineage>
</organism>
<dbReference type="KEGG" id="slim:SCL_1568"/>
<proteinExistence type="predicted"/>
<dbReference type="InParanoid" id="A0A1B4XGF2"/>
<reference evidence="1 2" key="1">
    <citation type="submission" date="2015-05" db="EMBL/GenBank/DDBJ databases">
        <title>Complete genome sequence of a sulfur-oxidizing gammaproteobacterium strain HA5.</title>
        <authorList>
            <person name="Miura A."/>
            <person name="Kojima H."/>
            <person name="Fukui M."/>
        </authorList>
    </citation>
    <scope>NUCLEOTIDE SEQUENCE [LARGE SCALE GENOMIC DNA]</scope>
    <source>
        <strain evidence="1 2">HA5</strain>
    </source>
</reference>
<accession>A0A1B4XGF2</accession>
<evidence type="ECO:0000313" key="2">
    <source>
        <dbReference type="Proteomes" id="UP000243180"/>
    </source>
</evidence>
<keyword evidence="2" id="KW-1185">Reference proteome</keyword>